<dbReference type="Gene3D" id="2.40.160.210">
    <property type="entry name" value="Acyl-CoA thioesterase, double hotdog domain"/>
    <property type="match status" value="1"/>
</dbReference>
<feature type="domain" description="Acyl-CoA thioesterase-like C-terminal" evidence="2">
    <location>
        <begin position="130"/>
        <end position="256"/>
    </location>
</feature>
<reference evidence="3" key="1">
    <citation type="submission" date="2019-02" db="EMBL/GenBank/DDBJ databases">
        <authorList>
            <person name="Li S.-H."/>
        </authorList>
    </citation>
    <scope>NUCLEOTIDE SEQUENCE</scope>
    <source>
        <strain evidence="3">IMCC11814</strain>
    </source>
</reference>
<dbReference type="InterPro" id="IPR029069">
    <property type="entry name" value="HotDog_dom_sf"/>
</dbReference>
<dbReference type="PANTHER" id="PTHR38110:SF1">
    <property type="entry name" value="THIOESTERASE DOMAIN-CONTAINING PROTEIN"/>
    <property type="match status" value="1"/>
</dbReference>
<organism evidence="3 4">
    <name type="scientific">Candidatus Marimicrobium litorale</name>
    <dbReference type="NCBI Taxonomy" id="2518991"/>
    <lineage>
        <taxon>Bacteria</taxon>
        <taxon>Pseudomonadati</taxon>
        <taxon>Pseudomonadota</taxon>
        <taxon>Gammaproteobacteria</taxon>
        <taxon>Cellvibrionales</taxon>
        <taxon>Halieaceae</taxon>
        <taxon>Marimicrobium</taxon>
    </lineage>
</organism>
<evidence type="ECO:0000259" key="2">
    <source>
        <dbReference type="Pfam" id="PF20789"/>
    </source>
</evidence>
<proteinExistence type="predicted"/>
<accession>A0ABT3T9J9</accession>
<dbReference type="RefSeq" id="WP_279250742.1">
    <property type="nucleotide sequence ID" value="NZ_SHNO01000002.1"/>
</dbReference>
<evidence type="ECO:0000313" key="3">
    <source>
        <dbReference type="EMBL" id="MCX2978956.1"/>
    </source>
</evidence>
<comment type="caution">
    <text evidence="3">The sequence shown here is derived from an EMBL/GenBank/DDBJ whole genome shotgun (WGS) entry which is preliminary data.</text>
</comment>
<dbReference type="InterPro" id="IPR049450">
    <property type="entry name" value="ACOT8-like_C"/>
</dbReference>
<dbReference type="InterPro" id="IPR042171">
    <property type="entry name" value="Acyl-CoA_hotdog"/>
</dbReference>
<dbReference type="EMBL" id="SHNO01000002">
    <property type="protein sequence ID" value="MCX2978956.1"/>
    <property type="molecule type" value="Genomic_DNA"/>
</dbReference>
<dbReference type="PANTHER" id="PTHR38110">
    <property type="entry name" value="CHROMOSOME 23, WHOLE GENOME SHOTGUN SEQUENCE"/>
    <property type="match status" value="1"/>
</dbReference>
<dbReference type="Proteomes" id="UP001143304">
    <property type="component" value="Unassembled WGS sequence"/>
</dbReference>
<protein>
    <submittedName>
        <fullName evidence="3">Thioesterase family protein</fullName>
    </submittedName>
</protein>
<gene>
    <name evidence="3" type="ORF">EYC82_16550</name>
</gene>
<evidence type="ECO:0000313" key="4">
    <source>
        <dbReference type="Proteomes" id="UP001143304"/>
    </source>
</evidence>
<sequence length="269" mass="29688">MSQFARETAVEAVGENLYRGELCEGWRVGEVPNGGYVMAIAGRALRAALPHRDPLTVSAFYLAPTALGPIDCQVEMLGGGRGTSFAEVKMFQNEQLKVKVTAAYTDLDKLKGENWSSRERPHYPPWDECPPSRDKGVEFRQRAEIRLVSGQEVFSERKGDGSGEFRGWMAHRDGTDPDIISLLMFADAGPPPVLTVFGPVGWVPTVELTVQVRAHPAPGPIQFRTVCHYLTNGVVEEDGEYWDSDGQLVVISRQTAKFRLQGSPLKKKG</sequence>
<dbReference type="SUPFAM" id="SSF54637">
    <property type="entry name" value="Thioesterase/thiol ester dehydrase-isomerase"/>
    <property type="match status" value="2"/>
</dbReference>
<dbReference type="Pfam" id="PF13622">
    <property type="entry name" value="4HBT_3"/>
    <property type="match status" value="1"/>
</dbReference>
<feature type="domain" description="Acyl-CoA thioesterase-like N-terminal HotDog" evidence="1">
    <location>
        <begin position="24"/>
        <end position="102"/>
    </location>
</feature>
<name>A0ABT3T9J9_9GAMM</name>
<dbReference type="InterPro" id="IPR052389">
    <property type="entry name" value="Sec_Metab_Biosynth-Assoc"/>
</dbReference>
<evidence type="ECO:0000259" key="1">
    <source>
        <dbReference type="Pfam" id="PF13622"/>
    </source>
</evidence>
<keyword evidence="4" id="KW-1185">Reference proteome</keyword>
<dbReference type="Pfam" id="PF20789">
    <property type="entry name" value="4HBT_3C"/>
    <property type="match status" value="1"/>
</dbReference>
<dbReference type="InterPro" id="IPR049449">
    <property type="entry name" value="TesB_ACOT8-like_N"/>
</dbReference>